<sequence>MGNSLLYLHAQNEIIPFYIQMMFVPICSQVGFHIFIFQITQKIRISKIRNDTLQTETQSSHFAIYSFASYASTQRRVTFFFWFRICTLVLQFELTD</sequence>
<evidence type="ECO:0000256" key="1">
    <source>
        <dbReference type="SAM" id="Phobius"/>
    </source>
</evidence>
<accession>A0A396Z221</accession>
<comment type="caution">
    <text evidence="2">The sequence shown here is derived from an EMBL/GenBank/DDBJ whole genome shotgun (WGS) entry which is preliminary data.</text>
</comment>
<reference evidence="3" key="1">
    <citation type="submission" date="2018-05" db="EMBL/GenBank/DDBJ databases">
        <title>Leptospira yasudae sp. nov. and Leptospira stimsonii sp. nov., two pathogenic species of the genus Leptospira isolated from environmental sources.</title>
        <authorList>
            <person name="Casanovas-Massana A."/>
            <person name="Hamond C."/>
            <person name="Santos L.A."/>
            <person name="Hacker K.P."/>
            <person name="Balassiano I."/>
            <person name="Medeiros M.A."/>
            <person name="Reis M.G."/>
            <person name="Ko A.I."/>
            <person name="Wunder E.A."/>
        </authorList>
    </citation>
    <scope>NUCLEOTIDE SEQUENCE [LARGE SCALE GENOMIC DNA]</scope>
    <source>
        <strain evidence="3">Yale</strain>
    </source>
</reference>
<keyword evidence="1" id="KW-0472">Membrane</keyword>
<feature type="transmembrane region" description="Helical" evidence="1">
    <location>
        <begin position="15"/>
        <end position="37"/>
    </location>
</feature>
<name>A0A396Z221_9LEPT</name>
<evidence type="ECO:0000313" key="3">
    <source>
        <dbReference type="Proteomes" id="UP000265798"/>
    </source>
</evidence>
<proteinExistence type="predicted"/>
<dbReference type="EMBL" id="QHCT01000005">
    <property type="protein sequence ID" value="RHX87220.1"/>
    <property type="molecule type" value="Genomic_DNA"/>
</dbReference>
<organism evidence="2 3">
    <name type="scientific">Leptospira stimsonii</name>
    <dbReference type="NCBI Taxonomy" id="2202203"/>
    <lineage>
        <taxon>Bacteria</taxon>
        <taxon>Pseudomonadati</taxon>
        <taxon>Spirochaetota</taxon>
        <taxon>Spirochaetia</taxon>
        <taxon>Leptospirales</taxon>
        <taxon>Leptospiraceae</taxon>
        <taxon>Leptospira</taxon>
    </lineage>
</organism>
<evidence type="ECO:0000313" key="2">
    <source>
        <dbReference type="EMBL" id="RHX87220.1"/>
    </source>
</evidence>
<gene>
    <name evidence="2" type="ORF">DLM75_17070</name>
</gene>
<keyword evidence="1" id="KW-1133">Transmembrane helix</keyword>
<dbReference type="Proteomes" id="UP000265798">
    <property type="component" value="Unassembled WGS sequence"/>
</dbReference>
<dbReference type="AlphaFoldDB" id="A0A396Z221"/>
<protein>
    <submittedName>
        <fullName evidence="2">Uncharacterized protein</fullName>
    </submittedName>
</protein>
<keyword evidence="1" id="KW-0812">Transmembrane</keyword>